<protein>
    <recommendedName>
        <fullName evidence="2">Anti-sigma K factor RskA C-terminal domain-containing protein</fullName>
    </recommendedName>
</protein>
<feature type="region of interest" description="Disordered" evidence="1">
    <location>
        <begin position="88"/>
        <end position="132"/>
    </location>
</feature>
<dbReference type="GO" id="GO:0005886">
    <property type="term" value="C:plasma membrane"/>
    <property type="evidence" value="ECO:0007669"/>
    <property type="project" value="InterPro"/>
</dbReference>
<dbReference type="OrthoDB" id="4328740at2"/>
<evidence type="ECO:0000313" key="3">
    <source>
        <dbReference type="EMBL" id="ADX71577.1"/>
    </source>
</evidence>
<proteinExistence type="predicted"/>
<dbReference type="InterPro" id="IPR018764">
    <property type="entry name" value="RskA_C"/>
</dbReference>
<dbReference type="HOGENOM" id="CLU_082046_0_0_11"/>
<gene>
    <name evidence="3" type="ordered locus">Asphe3_03620</name>
</gene>
<dbReference type="AlphaFoldDB" id="F0M8N4"/>
<reference evidence="3 4" key="1">
    <citation type="journal article" date="2011" name="Stand. Genomic Sci.">
        <title>Complete genome sequence of Arthrobacter phenanthrenivorans type strain (Sphe3).</title>
        <authorList>
            <person name="Kallimanis A."/>
            <person name="Labutti K.M."/>
            <person name="Lapidus A."/>
            <person name="Clum A."/>
            <person name="Lykidis A."/>
            <person name="Mavromatis K."/>
            <person name="Pagani I."/>
            <person name="Liolios K."/>
            <person name="Ivanova N."/>
            <person name="Goodwin L."/>
            <person name="Pitluck S."/>
            <person name="Chen A."/>
            <person name="Palaniappan K."/>
            <person name="Markowitz V."/>
            <person name="Bristow J."/>
            <person name="Velentzas A.D."/>
            <person name="Perisynakis A."/>
            <person name="Ouzounis C.C."/>
            <person name="Kyrpides N.C."/>
            <person name="Koukkou A.I."/>
            <person name="Drainas C."/>
        </authorList>
    </citation>
    <scope>NUCLEOTIDE SEQUENCE [LARGE SCALE GENOMIC DNA]</scope>
    <source>
        <strain evidence="4">DSM 18606 / JCM 16027 / LMG 23796 / Sphe3</strain>
    </source>
</reference>
<evidence type="ECO:0000313" key="4">
    <source>
        <dbReference type="Proteomes" id="UP000008639"/>
    </source>
</evidence>
<evidence type="ECO:0000259" key="2">
    <source>
        <dbReference type="Pfam" id="PF10099"/>
    </source>
</evidence>
<dbReference type="EMBL" id="CP002379">
    <property type="protein sequence ID" value="ADX71577.1"/>
    <property type="molecule type" value="Genomic_DNA"/>
</dbReference>
<evidence type="ECO:0000256" key="1">
    <source>
        <dbReference type="SAM" id="MobiDB-lite"/>
    </source>
</evidence>
<dbReference type="eggNOG" id="COG5343">
    <property type="taxonomic scope" value="Bacteria"/>
</dbReference>
<feature type="domain" description="Anti-sigma K factor RskA C-terminal" evidence="2">
    <location>
        <begin position="164"/>
        <end position="282"/>
    </location>
</feature>
<dbReference type="STRING" id="930171.Asphe3_03620"/>
<sequence length="295" mass="30999">MPHLDPEELSLLALYADWEDGAGREHLRICPECAADYAALRRAVEAVKTTPDAASLETPGPQVWAGIHRELGLSASVQEDPLAGIRERSGAAPETEVQEAEVKEAEVPEAGRPGGSRPEPGAAPGDRAAAPVSLQDRAVSLQDRARSRAARRGGAAWWQRPGAWMAAAAAAVLVTAGAVWSLNRAPEPLAQADLAPLPQYSAAGSAKVVESPDGSRSLEIRLSKDEAQGYQEVWLIAPDLSKLVSLGVMNSDSGTFELPAGLELSEYPIVDVSDEPIDGNPAHSSVSIARGTLNT</sequence>
<dbReference type="KEGG" id="apn:Asphe3_03620"/>
<name>F0M8N4_PSEPM</name>
<dbReference type="Proteomes" id="UP000008639">
    <property type="component" value="Chromosome"/>
</dbReference>
<dbReference type="RefSeq" id="WP_013599519.1">
    <property type="nucleotide sequence ID" value="NC_015145.1"/>
</dbReference>
<accession>F0M8N4</accession>
<feature type="compositionally biased region" description="Low complexity" evidence="1">
    <location>
        <begin position="117"/>
        <end position="131"/>
    </location>
</feature>
<organism evidence="3 4">
    <name type="scientific">Pseudarthrobacter phenanthrenivorans (strain DSM 18606 / JCM 16027 / LMG 23796 / Sphe3)</name>
    <name type="common">Arthrobacter phenanthrenivorans</name>
    <dbReference type="NCBI Taxonomy" id="930171"/>
    <lineage>
        <taxon>Bacteria</taxon>
        <taxon>Bacillati</taxon>
        <taxon>Actinomycetota</taxon>
        <taxon>Actinomycetes</taxon>
        <taxon>Micrococcales</taxon>
        <taxon>Micrococcaceae</taxon>
        <taxon>Pseudarthrobacter</taxon>
    </lineage>
</organism>
<dbReference type="Pfam" id="PF10099">
    <property type="entry name" value="RskA_C"/>
    <property type="match status" value="1"/>
</dbReference>